<reference evidence="5" key="1">
    <citation type="submission" date="2016-03" db="EMBL/GenBank/DDBJ databases">
        <title>Mechanisms controlling the formation of the plant cell surface in tip-growing cells are functionally conserved among land plants.</title>
        <authorList>
            <person name="Honkanen S."/>
            <person name="Jones V.A."/>
            <person name="Morieri G."/>
            <person name="Champion C."/>
            <person name="Hetherington A.J."/>
            <person name="Kelly S."/>
            <person name="Saint-Marcoux D."/>
            <person name="Proust H."/>
            <person name="Prescott H."/>
            <person name="Dolan L."/>
        </authorList>
    </citation>
    <scope>NUCLEOTIDE SEQUENCE [LARGE SCALE GENOMIC DNA]</scope>
    <source>
        <tissue evidence="5">Whole gametophyte</tissue>
    </source>
</reference>
<protein>
    <recommendedName>
        <fullName evidence="4">Protein kinase domain-containing protein</fullName>
    </recommendedName>
</protein>
<evidence type="ECO:0000256" key="1">
    <source>
        <dbReference type="ARBA" id="ARBA00022741"/>
    </source>
</evidence>
<dbReference type="AlphaFoldDB" id="A0A176VLP5"/>
<gene>
    <name evidence="5" type="ORF">AXG93_868s1620</name>
</gene>
<dbReference type="PROSITE" id="PS50011">
    <property type="entry name" value="PROTEIN_KINASE_DOM"/>
    <property type="match status" value="1"/>
</dbReference>
<dbReference type="SUPFAM" id="SSF56112">
    <property type="entry name" value="Protein kinase-like (PK-like)"/>
    <property type="match status" value="1"/>
</dbReference>
<keyword evidence="2" id="KW-0067">ATP-binding</keyword>
<dbReference type="Gene3D" id="1.10.510.10">
    <property type="entry name" value="Transferase(Phosphotransferase) domain 1"/>
    <property type="match status" value="1"/>
</dbReference>
<dbReference type="InterPro" id="IPR011009">
    <property type="entry name" value="Kinase-like_dom_sf"/>
</dbReference>
<accession>A0A176VLP5</accession>
<name>A0A176VLP5_MARPO</name>
<dbReference type="InterPro" id="IPR000719">
    <property type="entry name" value="Prot_kinase_dom"/>
</dbReference>
<evidence type="ECO:0000313" key="5">
    <source>
        <dbReference type="EMBL" id="OAE21323.1"/>
    </source>
</evidence>
<proteinExistence type="predicted"/>
<dbReference type="GO" id="GO:0004672">
    <property type="term" value="F:protein kinase activity"/>
    <property type="evidence" value="ECO:0007669"/>
    <property type="project" value="InterPro"/>
</dbReference>
<feature type="compositionally biased region" description="Basic and acidic residues" evidence="3">
    <location>
        <begin position="445"/>
        <end position="465"/>
    </location>
</feature>
<dbReference type="GO" id="GO:0005524">
    <property type="term" value="F:ATP binding"/>
    <property type="evidence" value="ECO:0007669"/>
    <property type="project" value="UniProtKB-KW"/>
</dbReference>
<feature type="region of interest" description="Disordered" evidence="3">
    <location>
        <begin position="445"/>
        <end position="471"/>
    </location>
</feature>
<dbReference type="PANTHER" id="PTHR46008">
    <property type="entry name" value="LEAF RUST 10 DISEASE-RESISTANCE LOCUS RECEPTOR-LIKE PROTEIN KINASE-LIKE 1.4"/>
    <property type="match status" value="1"/>
</dbReference>
<keyword evidence="6" id="KW-1185">Reference proteome</keyword>
<dbReference type="PANTHER" id="PTHR46008:SF2">
    <property type="entry name" value="LEAF RUST 10 DISEASE-RESISTANCE LOCUS RECEPTOR-LIKE PROTEIN KINASE-LIKE 1.4"/>
    <property type="match status" value="1"/>
</dbReference>
<evidence type="ECO:0000313" key="6">
    <source>
        <dbReference type="Proteomes" id="UP000077202"/>
    </source>
</evidence>
<dbReference type="EMBL" id="LVLJ01003476">
    <property type="protein sequence ID" value="OAE21323.1"/>
    <property type="molecule type" value="Genomic_DNA"/>
</dbReference>
<feature type="domain" description="Protein kinase" evidence="4">
    <location>
        <begin position="158"/>
        <end position="435"/>
    </location>
</feature>
<dbReference type="PROSITE" id="PS00108">
    <property type="entry name" value="PROTEIN_KINASE_ST"/>
    <property type="match status" value="1"/>
</dbReference>
<organism evidence="5 6">
    <name type="scientific">Marchantia polymorpha subsp. ruderalis</name>
    <dbReference type="NCBI Taxonomy" id="1480154"/>
    <lineage>
        <taxon>Eukaryota</taxon>
        <taxon>Viridiplantae</taxon>
        <taxon>Streptophyta</taxon>
        <taxon>Embryophyta</taxon>
        <taxon>Marchantiophyta</taxon>
        <taxon>Marchantiopsida</taxon>
        <taxon>Marchantiidae</taxon>
        <taxon>Marchantiales</taxon>
        <taxon>Marchantiaceae</taxon>
        <taxon>Marchantia</taxon>
    </lineage>
</organism>
<dbReference type="SMART" id="SM00220">
    <property type="entry name" value="S_TKc"/>
    <property type="match status" value="1"/>
</dbReference>
<dbReference type="Pfam" id="PF00069">
    <property type="entry name" value="Pkinase"/>
    <property type="match status" value="1"/>
</dbReference>
<sequence length="471" mass="54017">MPQYALSEEFRNEFKFKCIDSLIPQPRTGNAVVPVFTGDEDKQAAMSWLTLFTQWALQQGLSADHTLLLASTHIKYSLIYYPQLSTWTEFVQDFFAYYHAVGGELPFLCPVECPNVESHFITFENVDSLFIQWYWKRAANIQICWFSYRELKTATNNFSEHKTVGAGKAGVVFKGVLSDDRVVAVKRYTEVVGHSLEDILYEVFIHRSLPKSSNLVKLIGFSSYEQDPLLVYEYVEGGNLEQHLQGIHGKKPTWNERLSIAIDVADAISQLHYNRKFPIYHRDIKSSNILLDDHRQAKLADFGMAAAVSPKKARSYCQTKVKGSRGYTDPHYESTGKLTDTTDVYSFGVVLMELVTSLNAGDPSRSKSFLPDLVMEMYSLERLDEIVDECILAPCPCKQCLKILIEEVIELAILCCHQDPTKRPKISELAEKLRLIQLEQKMRSMEAELRDERRSMEVLDKDRTPRRSHRQ</sequence>
<comment type="caution">
    <text evidence="5">The sequence shown here is derived from an EMBL/GenBank/DDBJ whole genome shotgun (WGS) entry which is preliminary data.</text>
</comment>
<evidence type="ECO:0000256" key="2">
    <source>
        <dbReference type="ARBA" id="ARBA00022840"/>
    </source>
</evidence>
<dbReference type="Proteomes" id="UP000077202">
    <property type="component" value="Unassembled WGS sequence"/>
</dbReference>
<keyword evidence="1" id="KW-0547">Nucleotide-binding</keyword>
<dbReference type="InterPro" id="IPR008271">
    <property type="entry name" value="Ser/Thr_kinase_AS"/>
</dbReference>
<evidence type="ECO:0000256" key="3">
    <source>
        <dbReference type="SAM" id="MobiDB-lite"/>
    </source>
</evidence>
<dbReference type="Gene3D" id="3.30.200.20">
    <property type="entry name" value="Phosphorylase Kinase, domain 1"/>
    <property type="match status" value="1"/>
</dbReference>
<evidence type="ECO:0000259" key="4">
    <source>
        <dbReference type="PROSITE" id="PS50011"/>
    </source>
</evidence>